<keyword evidence="6" id="KW-1185">Reference proteome</keyword>
<feature type="domain" description="HTH asnC-type" evidence="4">
    <location>
        <begin position="11"/>
        <end position="72"/>
    </location>
</feature>
<dbReference type="InterPro" id="IPR019885">
    <property type="entry name" value="Tscrpt_reg_HTH_AsnC-type_CS"/>
</dbReference>
<dbReference type="Pfam" id="PF01037">
    <property type="entry name" value="AsnC_trans_reg"/>
    <property type="match status" value="1"/>
</dbReference>
<gene>
    <name evidence="5" type="ORF">SAMN05421738_10382</name>
</gene>
<keyword evidence="1" id="KW-0805">Transcription regulation</keyword>
<dbReference type="InterPro" id="IPR019887">
    <property type="entry name" value="Tscrpt_reg_AsnC/Lrp_C"/>
</dbReference>
<reference evidence="6" key="1">
    <citation type="submission" date="2016-10" db="EMBL/GenBank/DDBJ databases">
        <authorList>
            <person name="Varghese N."/>
            <person name="Submissions S."/>
        </authorList>
    </citation>
    <scope>NUCLEOTIDE SEQUENCE [LARGE SCALE GENOMIC DNA]</scope>
    <source>
        <strain evidence="6">XJ109</strain>
    </source>
</reference>
<name>A0A1I4U520_9FLAO</name>
<protein>
    <submittedName>
        <fullName evidence="5">Lrp/AsnC family transcriptional regulator, regulator for asnA, asnC and gidA</fullName>
    </submittedName>
</protein>
<dbReference type="GO" id="GO:0006355">
    <property type="term" value="P:regulation of DNA-templated transcription"/>
    <property type="evidence" value="ECO:0007669"/>
    <property type="project" value="UniProtKB-ARBA"/>
</dbReference>
<evidence type="ECO:0000313" key="5">
    <source>
        <dbReference type="EMBL" id="SFM84124.1"/>
    </source>
</evidence>
<dbReference type="STRING" id="684065.SAMN05421738_10382"/>
<dbReference type="InterPro" id="IPR036390">
    <property type="entry name" value="WH_DNA-bd_sf"/>
</dbReference>
<dbReference type="EMBL" id="FOUZ01000003">
    <property type="protein sequence ID" value="SFM84124.1"/>
    <property type="molecule type" value="Genomic_DNA"/>
</dbReference>
<dbReference type="OrthoDB" id="1094536at2"/>
<dbReference type="Pfam" id="PF13412">
    <property type="entry name" value="HTH_24"/>
    <property type="match status" value="1"/>
</dbReference>
<dbReference type="Proteomes" id="UP000199149">
    <property type="component" value="Unassembled WGS sequence"/>
</dbReference>
<dbReference type="Gene3D" id="1.10.10.10">
    <property type="entry name" value="Winged helix-like DNA-binding domain superfamily/Winged helix DNA-binding domain"/>
    <property type="match status" value="1"/>
</dbReference>
<dbReference type="Gene3D" id="3.30.70.920">
    <property type="match status" value="1"/>
</dbReference>
<accession>A0A1I4U520</accession>
<evidence type="ECO:0000256" key="1">
    <source>
        <dbReference type="ARBA" id="ARBA00023015"/>
    </source>
</evidence>
<dbReference type="InterPro" id="IPR011008">
    <property type="entry name" value="Dimeric_a/b-barrel"/>
</dbReference>
<sequence length="157" mass="17498">MRIHENGQVEIDGIDKLILNAFMDNANIPVSQLAKELGISNTAVHQRIKKLETSGIISATKVIINPAVLGYSTMSFVGVFMDKPSSYKLVINALEQIPEVVEAHFTTGNYGIFLKILSRDNLHLMNVLNKKLQQIDGVTRTETIISLEQPIDRQIKL</sequence>
<dbReference type="RefSeq" id="WP_092906628.1">
    <property type="nucleotide sequence ID" value="NZ_FOUZ01000003.1"/>
</dbReference>
<dbReference type="InterPro" id="IPR000485">
    <property type="entry name" value="AsnC-type_HTH_dom"/>
</dbReference>
<dbReference type="GO" id="GO:0043200">
    <property type="term" value="P:response to amino acid"/>
    <property type="evidence" value="ECO:0007669"/>
    <property type="project" value="TreeGrafter"/>
</dbReference>
<dbReference type="PROSITE" id="PS00519">
    <property type="entry name" value="HTH_ASNC_1"/>
    <property type="match status" value="1"/>
</dbReference>
<evidence type="ECO:0000256" key="3">
    <source>
        <dbReference type="ARBA" id="ARBA00023163"/>
    </source>
</evidence>
<dbReference type="InterPro" id="IPR036388">
    <property type="entry name" value="WH-like_DNA-bd_sf"/>
</dbReference>
<dbReference type="SUPFAM" id="SSF46785">
    <property type="entry name" value="Winged helix' DNA-binding domain"/>
    <property type="match status" value="1"/>
</dbReference>
<keyword evidence="2" id="KW-0238">DNA-binding</keyword>
<dbReference type="CDD" id="cd00090">
    <property type="entry name" value="HTH_ARSR"/>
    <property type="match status" value="1"/>
</dbReference>
<dbReference type="PANTHER" id="PTHR30154">
    <property type="entry name" value="LEUCINE-RESPONSIVE REGULATORY PROTEIN"/>
    <property type="match status" value="1"/>
</dbReference>
<evidence type="ECO:0000313" key="6">
    <source>
        <dbReference type="Proteomes" id="UP000199149"/>
    </source>
</evidence>
<evidence type="ECO:0000259" key="4">
    <source>
        <dbReference type="PROSITE" id="PS50956"/>
    </source>
</evidence>
<evidence type="ECO:0000256" key="2">
    <source>
        <dbReference type="ARBA" id="ARBA00023125"/>
    </source>
</evidence>
<dbReference type="InterPro" id="IPR011991">
    <property type="entry name" value="ArsR-like_HTH"/>
</dbReference>
<dbReference type="SMART" id="SM00344">
    <property type="entry name" value="HTH_ASNC"/>
    <property type="match status" value="1"/>
</dbReference>
<dbReference type="GO" id="GO:0043565">
    <property type="term" value="F:sequence-specific DNA binding"/>
    <property type="evidence" value="ECO:0007669"/>
    <property type="project" value="InterPro"/>
</dbReference>
<proteinExistence type="predicted"/>
<dbReference type="PROSITE" id="PS50956">
    <property type="entry name" value="HTH_ASNC_2"/>
    <property type="match status" value="1"/>
</dbReference>
<dbReference type="AlphaFoldDB" id="A0A1I4U520"/>
<dbReference type="SUPFAM" id="SSF54909">
    <property type="entry name" value="Dimeric alpha+beta barrel"/>
    <property type="match status" value="1"/>
</dbReference>
<keyword evidence="3" id="KW-0804">Transcription</keyword>
<dbReference type="PANTHER" id="PTHR30154:SF34">
    <property type="entry name" value="TRANSCRIPTIONAL REGULATOR AZLB"/>
    <property type="match status" value="1"/>
</dbReference>
<dbReference type="InterPro" id="IPR019888">
    <property type="entry name" value="Tscrpt_reg_AsnC-like"/>
</dbReference>
<dbReference type="GO" id="GO:0005829">
    <property type="term" value="C:cytosol"/>
    <property type="evidence" value="ECO:0007669"/>
    <property type="project" value="TreeGrafter"/>
</dbReference>
<dbReference type="PRINTS" id="PR00033">
    <property type="entry name" value="HTHASNC"/>
</dbReference>
<organism evidence="5 6">
    <name type="scientific">Algoriella xinjiangensis</name>
    <dbReference type="NCBI Taxonomy" id="684065"/>
    <lineage>
        <taxon>Bacteria</taxon>
        <taxon>Pseudomonadati</taxon>
        <taxon>Bacteroidota</taxon>
        <taxon>Flavobacteriia</taxon>
        <taxon>Flavobacteriales</taxon>
        <taxon>Weeksellaceae</taxon>
        <taxon>Algoriella</taxon>
    </lineage>
</organism>